<dbReference type="Gene3D" id="3.40.190.10">
    <property type="entry name" value="Periplasmic binding protein-like II"/>
    <property type="match status" value="1"/>
</dbReference>
<dbReference type="CDD" id="cd07012">
    <property type="entry name" value="PBP2_Bug_TTT"/>
    <property type="match status" value="1"/>
</dbReference>
<accession>A0ABP8JL93</accession>
<dbReference type="InterPro" id="IPR042100">
    <property type="entry name" value="Bug_dom1"/>
</dbReference>
<reference evidence="4" key="1">
    <citation type="journal article" date="2019" name="Int. J. Syst. Evol. Microbiol.">
        <title>The Global Catalogue of Microorganisms (GCM) 10K type strain sequencing project: providing services to taxonomists for standard genome sequencing and annotation.</title>
        <authorList>
            <consortium name="The Broad Institute Genomics Platform"/>
            <consortium name="The Broad Institute Genome Sequencing Center for Infectious Disease"/>
            <person name="Wu L."/>
            <person name="Ma J."/>
        </authorList>
    </citation>
    <scope>NUCLEOTIDE SEQUENCE [LARGE SCALE GENOMIC DNA]</scope>
    <source>
        <strain evidence="4">JCM 17808</strain>
    </source>
</reference>
<keyword evidence="4" id="KW-1185">Reference proteome</keyword>
<evidence type="ECO:0000313" key="3">
    <source>
        <dbReference type="EMBL" id="GAA4392672.1"/>
    </source>
</evidence>
<comment type="caution">
    <text evidence="3">The sequence shown here is derived from an EMBL/GenBank/DDBJ whole genome shotgun (WGS) entry which is preliminary data.</text>
</comment>
<feature type="signal peptide" evidence="2">
    <location>
        <begin position="1"/>
        <end position="24"/>
    </location>
</feature>
<dbReference type="Proteomes" id="UP001500642">
    <property type="component" value="Unassembled WGS sequence"/>
</dbReference>
<feature type="chain" id="PRO_5045549287" evidence="2">
    <location>
        <begin position="25"/>
        <end position="335"/>
    </location>
</feature>
<proteinExistence type="inferred from homology"/>
<dbReference type="PIRSF" id="PIRSF017082">
    <property type="entry name" value="YflP"/>
    <property type="match status" value="1"/>
</dbReference>
<evidence type="ECO:0000313" key="4">
    <source>
        <dbReference type="Proteomes" id="UP001500642"/>
    </source>
</evidence>
<gene>
    <name evidence="3" type="ORF">GCM10023167_21100</name>
</gene>
<dbReference type="RefSeq" id="WP_295686533.1">
    <property type="nucleotide sequence ID" value="NZ_BAABGL010000015.1"/>
</dbReference>
<dbReference type="Pfam" id="PF03401">
    <property type="entry name" value="TctC"/>
    <property type="match status" value="1"/>
</dbReference>
<dbReference type="EMBL" id="BAABGL010000015">
    <property type="protein sequence ID" value="GAA4392672.1"/>
    <property type="molecule type" value="Genomic_DNA"/>
</dbReference>
<evidence type="ECO:0000256" key="2">
    <source>
        <dbReference type="SAM" id="SignalP"/>
    </source>
</evidence>
<dbReference type="PROSITE" id="PS51257">
    <property type="entry name" value="PROKAR_LIPOPROTEIN"/>
    <property type="match status" value="1"/>
</dbReference>
<name>A0ABP8JL93_9MICO</name>
<dbReference type="InterPro" id="IPR005064">
    <property type="entry name" value="BUG"/>
</dbReference>
<dbReference type="SUPFAM" id="SSF53850">
    <property type="entry name" value="Periplasmic binding protein-like II"/>
    <property type="match status" value="1"/>
</dbReference>
<organism evidence="3 4">
    <name type="scientific">Brevibacterium pityocampae</name>
    <dbReference type="NCBI Taxonomy" id="506594"/>
    <lineage>
        <taxon>Bacteria</taxon>
        <taxon>Bacillati</taxon>
        <taxon>Actinomycetota</taxon>
        <taxon>Actinomycetes</taxon>
        <taxon>Micrococcales</taxon>
        <taxon>Brevibacteriaceae</taxon>
        <taxon>Brevibacterium</taxon>
    </lineage>
</organism>
<evidence type="ECO:0000256" key="1">
    <source>
        <dbReference type="ARBA" id="ARBA00006987"/>
    </source>
</evidence>
<protein>
    <submittedName>
        <fullName evidence="3">Tripartite tricarboxylate transporter substrate binding protein</fullName>
    </submittedName>
</protein>
<dbReference type="PANTHER" id="PTHR42928:SF3">
    <property type="entry name" value="UPF0065 PROTEIN YFLP"/>
    <property type="match status" value="1"/>
</dbReference>
<keyword evidence="2" id="KW-0732">Signal</keyword>
<dbReference type="PANTHER" id="PTHR42928">
    <property type="entry name" value="TRICARBOXYLATE-BINDING PROTEIN"/>
    <property type="match status" value="1"/>
</dbReference>
<comment type="similarity">
    <text evidence="1">Belongs to the UPF0065 (bug) family.</text>
</comment>
<dbReference type="Gene3D" id="3.40.190.150">
    <property type="entry name" value="Bordetella uptake gene, domain 1"/>
    <property type="match status" value="1"/>
</dbReference>
<sequence>MKSTKMSRLTIGAAALSSLALALAGCQSGDGSGGGGGNYPSKPINVNAPAEPGSGWDTTARAMAQTLEEEGIVDVPLPVQNKPGGTGCSWLTEMINNHSGADDQIAISSLANQTMNNRGLCEYGPVDATMIATLYVENFIVVAPQDGELTDIDGLISALESDPQAVPIAAAGDDRLPFALLADAAGINPSELNFVDYEGGGEQTTALLNGDATVAIAGLSEFRATLESGDLTGVVSFAPEPLAAPFDSVPTAVDSGYDVTLANWRGVYGPADMPEEAVTYWEETLQEMVESESWQETVEKNQWSPEFLTGDEMDTYITEANETVAEGVEKTEIGS</sequence>